<dbReference type="InterPro" id="IPR000358">
    <property type="entry name" value="RNR_small_fam"/>
</dbReference>
<dbReference type="PANTHER" id="PTHR23409:SF18">
    <property type="entry name" value="RIBONUCLEOSIDE-DIPHOSPHATE REDUCTASE SUBUNIT M2"/>
    <property type="match status" value="1"/>
</dbReference>
<reference evidence="5 6" key="1">
    <citation type="journal article" date="2012" name="Stand. Genomic Sci.">
        <title>Complete genome sequence of the aerobic, heterotroph Marinithermus hydrothermalis type strain (T1(T)) from a deep-sea hydrothermal vent chimney.</title>
        <authorList>
            <person name="Copeland A."/>
            <person name="Gu W."/>
            <person name="Yasawong M."/>
            <person name="Lapidus A."/>
            <person name="Lucas S."/>
            <person name="Deshpande S."/>
            <person name="Pagani I."/>
            <person name="Tapia R."/>
            <person name="Cheng J.F."/>
            <person name="Goodwin L.A."/>
            <person name="Pitluck S."/>
            <person name="Liolios K."/>
            <person name="Ivanova N."/>
            <person name="Mavromatis K."/>
            <person name="Mikhailova N."/>
            <person name="Pati A."/>
            <person name="Chen A."/>
            <person name="Palaniappan K."/>
            <person name="Land M."/>
            <person name="Pan C."/>
            <person name="Brambilla E.M."/>
            <person name="Rohde M."/>
            <person name="Tindall B.J."/>
            <person name="Sikorski J."/>
            <person name="Goker M."/>
            <person name="Detter J.C."/>
            <person name="Bristow J."/>
            <person name="Eisen J.A."/>
            <person name="Markowitz V."/>
            <person name="Hugenholtz P."/>
            <person name="Kyrpides N.C."/>
            <person name="Klenk H.P."/>
            <person name="Woyke T."/>
        </authorList>
    </citation>
    <scope>NUCLEOTIDE SEQUENCE [LARGE SCALE GENOMIC DNA]</scope>
    <source>
        <strain evidence="6">DSM 14884 / JCM 11576 / T1</strain>
    </source>
</reference>
<sequence>MKRDHRLFGPPSLEAIELFPLAHPWAYAHVQQGKHNTWFPEEVPLGEDVRDWHEKLTEEERHAASLLLGFFNPMESLVTQNLVLAIFPYVRAPEARLYLARQIWEEANHTMAFEYVLKTLPVDREKVFAAHREVPAVRAKEAFQTALTQALLQQHPLDLETRSGQEALLKNLVGYFVVLEGIFFYAGFLLALSWRRRNLLKGLGAIIDWTLKDESLHLSFGLHLITGFLEEYSEVMTPRLAREVRGLILEAVQLERAYNQALLPRPILGLSAETLNAYVEYVADRRLEELGLEAAFGTPNPAKWMATEVDVPEIVNFFEAVNTSYEVGNRRE</sequence>
<comment type="catalytic activity">
    <reaction evidence="2">
        <text>a 2'-deoxyribonucleoside 5'-diphosphate + [thioredoxin]-disulfide + H2O = a ribonucleoside 5'-diphosphate + [thioredoxin]-dithiol</text>
        <dbReference type="Rhea" id="RHEA:23252"/>
        <dbReference type="Rhea" id="RHEA-COMP:10698"/>
        <dbReference type="Rhea" id="RHEA-COMP:10700"/>
        <dbReference type="ChEBI" id="CHEBI:15377"/>
        <dbReference type="ChEBI" id="CHEBI:29950"/>
        <dbReference type="ChEBI" id="CHEBI:50058"/>
        <dbReference type="ChEBI" id="CHEBI:57930"/>
        <dbReference type="ChEBI" id="CHEBI:73316"/>
        <dbReference type="EC" id="1.17.4.1"/>
    </reaction>
</comment>
<dbReference type="InterPro" id="IPR009078">
    <property type="entry name" value="Ferritin-like_SF"/>
</dbReference>
<feature type="binding site" evidence="3">
    <location>
        <position position="106"/>
    </location>
    <ligand>
        <name>Fe cation</name>
        <dbReference type="ChEBI" id="CHEBI:24875"/>
        <label>2</label>
    </ligand>
</feature>
<dbReference type="CDD" id="cd01049">
    <property type="entry name" value="RNRR2"/>
    <property type="match status" value="1"/>
</dbReference>
<evidence type="ECO:0000313" key="5">
    <source>
        <dbReference type="EMBL" id="AEB11598.1"/>
    </source>
</evidence>
<proteinExistence type="inferred from homology"/>
<dbReference type="RefSeq" id="WP_013703648.1">
    <property type="nucleotide sequence ID" value="NC_015387.1"/>
</dbReference>
<dbReference type="HOGENOM" id="CLU_035339_1_1_0"/>
<keyword evidence="6" id="KW-1185">Reference proteome</keyword>
<dbReference type="GO" id="GO:0046872">
    <property type="term" value="F:metal ion binding"/>
    <property type="evidence" value="ECO:0007669"/>
    <property type="project" value="UniProtKB-KW"/>
</dbReference>
<dbReference type="AlphaFoldDB" id="F2NP10"/>
<keyword evidence="2 3" id="KW-0408">Iron</keyword>
<dbReference type="UniPathway" id="UPA00326"/>
<dbReference type="GO" id="GO:0004748">
    <property type="term" value="F:ribonucleoside-diphosphate reductase activity, thioredoxin disulfide as acceptor"/>
    <property type="evidence" value="ECO:0007669"/>
    <property type="project" value="UniProtKB-EC"/>
</dbReference>
<organism evidence="5 6">
    <name type="scientific">Marinithermus hydrothermalis (strain DSM 14884 / JCM 11576 / T1)</name>
    <dbReference type="NCBI Taxonomy" id="869210"/>
    <lineage>
        <taxon>Bacteria</taxon>
        <taxon>Thermotogati</taxon>
        <taxon>Deinococcota</taxon>
        <taxon>Deinococci</taxon>
        <taxon>Thermales</taxon>
        <taxon>Thermaceae</taxon>
        <taxon>Marinithermus</taxon>
    </lineage>
</organism>
<protein>
    <recommendedName>
        <fullName evidence="2">Ribonucleoside-diphosphate reductase subunit beta</fullName>
        <ecNumber evidence="2">1.17.4.1</ecNumber>
    </recommendedName>
</protein>
<gene>
    <name evidence="5" type="ordered locus">Marky_0852</name>
</gene>
<dbReference type="GO" id="GO:0009263">
    <property type="term" value="P:deoxyribonucleotide biosynthetic process"/>
    <property type="evidence" value="ECO:0007669"/>
    <property type="project" value="UniProtKB-KW"/>
</dbReference>
<dbReference type="InterPro" id="IPR033909">
    <property type="entry name" value="RNR_small"/>
</dbReference>
<feature type="transmembrane region" description="Helical" evidence="4">
    <location>
        <begin position="172"/>
        <end position="192"/>
    </location>
</feature>
<evidence type="ECO:0000256" key="4">
    <source>
        <dbReference type="SAM" id="Phobius"/>
    </source>
</evidence>
<keyword evidence="4" id="KW-0812">Transmembrane</keyword>
<dbReference type="InterPro" id="IPR012348">
    <property type="entry name" value="RNR-like"/>
</dbReference>
<dbReference type="EC" id="1.17.4.1" evidence="2"/>
<dbReference type="NCBIfam" id="NF005550">
    <property type="entry name" value="PRK07209.1"/>
    <property type="match status" value="1"/>
</dbReference>
<feature type="binding site" evidence="3">
    <location>
        <position position="180"/>
    </location>
    <ligand>
        <name>Fe cation</name>
        <dbReference type="ChEBI" id="CHEBI:24875"/>
        <label>2</label>
    </ligand>
</feature>
<keyword evidence="2" id="KW-0215">Deoxyribonucleotide synthesis</keyword>
<evidence type="ECO:0000256" key="3">
    <source>
        <dbReference type="PIRSR" id="PIRSR000355-2"/>
    </source>
</evidence>
<dbReference type="PIRSF" id="PIRSF000355">
    <property type="entry name" value="NrdB"/>
    <property type="match status" value="1"/>
</dbReference>
<comment type="function">
    <text evidence="2">Provides the precursors necessary for DNA synthesis. Catalyzes the biosynthesis of deoxyribonucleotides from the corresponding ribonucleotides.</text>
</comment>
<dbReference type="Proteomes" id="UP000007030">
    <property type="component" value="Chromosome"/>
</dbReference>
<feature type="binding site" evidence="3">
    <location>
        <position position="109"/>
    </location>
    <ligand>
        <name>Fe cation</name>
        <dbReference type="ChEBI" id="CHEBI:24875"/>
        <label>1</label>
    </ligand>
</feature>
<name>F2NP10_MARHT</name>
<evidence type="ECO:0000256" key="2">
    <source>
        <dbReference type="PIRNR" id="PIRNR000355"/>
    </source>
</evidence>
<dbReference type="NCBIfam" id="NF007186">
    <property type="entry name" value="PRK09614.1-5"/>
    <property type="match status" value="1"/>
</dbReference>
<feature type="binding site" evidence="3">
    <location>
        <position position="106"/>
    </location>
    <ligand>
        <name>Fe cation</name>
        <dbReference type="ChEBI" id="CHEBI:24875"/>
        <label>1</label>
    </ligand>
</feature>
<dbReference type="OrthoDB" id="9766544at2"/>
<keyword evidence="2 5" id="KW-0560">Oxidoreductase</keyword>
<evidence type="ECO:0000313" key="6">
    <source>
        <dbReference type="Proteomes" id="UP000007030"/>
    </source>
</evidence>
<keyword evidence="2 3" id="KW-0479">Metal-binding</keyword>
<dbReference type="PANTHER" id="PTHR23409">
    <property type="entry name" value="RIBONUCLEOSIDE-DIPHOSPHATE REDUCTASE SMALL CHAIN"/>
    <property type="match status" value="1"/>
</dbReference>
<accession>F2NP10</accession>
<dbReference type="EMBL" id="CP002630">
    <property type="protein sequence ID" value="AEB11598.1"/>
    <property type="molecule type" value="Genomic_DNA"/>
</dbReference>
<keyword evidence="4" id="KW-0472">Membrane</keyword>
<feature type="binding site" evidence="3">
    <location>
        <position position="75"/>
    </location>
    <ligand>
        <name>Fe cation</name>
        <dbReference type="ChEBI" id="CHEBI:24875"/>
        <label>1</label>
    </ligand>
</feature>
<dbReference type="STRING" id="869210.Marky_0852"/>
<comment type="similarity">
    <text evidence="1 2">Belongs to the ribonucleoside diphosphate reductase small chain family.</text>
</comment>
<feature type="binding site" evidence="3">
    <location>
        <position position="217"/>
    </location>
    <ligand>
        <name>Fe cation</name>
        <dbReference type="ChEBI" id="CHEBI:24875"/>
        <label>2</label>
    </ligand>
</feature>
<dbReference type="eggNOG" id="COG0208">
    <property type="taxonomic scope" value="Bacteria"/>
</dbReference>
<keyword evidence="4" id="KW-1133">Transmembrane helix</keyword>
<dbReference type="Gene3D" id="1.10.620.20">
    <property type="entry name" value="Ribonucleotide Reductase, subunit A"/>
    <property type="match status" value="1"/>
</dbReference>
<dbReference type="SUPFAM" id="SSF47240">
    <property type="entry name" value="Ferritin-like"/>
    <property type="match status" value="1"/>
</dbReference>
<comment type="cofactor">
    <cofactor evidence="2 3">
        <name>Fe cation</name>
        <dbReference type="ChEBI" id="CHEBI:24875"/>
    </cofactor>
    <text evidence="2 3">Binds 2 iron ions per subunit.</text>
</comment>
<dbReference type="Pfam" id="PF00268">
    <property type="entry name" value="Ribonuc_red_sm"/>
    <property type="match status" value="1"/>
</dbReference>
<feature type="binding site" evidence="3">
    <location>
        <position position="214"/>
    </location>
    <ligand>
        <name>Fe cation</name>
        <dbReference type="ChEBI" id="CHEBI:24875"/>
        <label>2</label>
    </ligand>
</feature>
<evidence type="ECO:0000256" key="1">
    <source>
        <dbReference type="ARBA" id="ARBA00009303"/>
    </source>
</evidence>
<dbReference type="KEGG" id="mhd:Marky_0852"/>